<dbReference type="RefSeq" id="WP_061786620.1">
    <property type="nucleotide sequence ID" value="NZ_CANLXW010000083.1"/>
</dbReference>
<comment type="caution">
    <text evidence="6">The sequence shown here is derived from an EMBL/GenBank/DDBJ whole genome shotgun (WGS) entry which is preliminary data.</text>
</comment>
<evidence type="ECO:0000256" key="2">
    <source>
        <dbReference type="ARBA" id="ARBA00023125"/>
    </source>
</evidence>
<dbReference type="Proteomes" id="UP000664578">
    <property type="component" value="Unassembled WGS sequence"/>
</dbReference>
<gene>
    <name evidence="6" type="ORF">JF537_08055</name>
    <name evidence="7" type="ORF">RIB56_11175</name>
</gene>
<evidence type="ECO:0000313" key="6">
    <source>
        <dbReference type="EMBL" id="MBN8251528.1"/>
    </source>
</evidence>
<dbReference type="Proteomes" id="UP001284771">
    <property type="component" value="Unassembled WGS sequence"/>
</dbReference>
<evidence type="ECO:0000313" key="8">
    <source>
        <dbReference type="Proteomes" id="UP000664578"/>
    </source>
</evidence>
<reference evidence="6" key="1">
    <citation type="submission" date="2020-12" db="EMBL/GenBank/DDBJ databases">
        <title>PHA producing bacteria isolated from mangrove.</title>
        <authorList>
            <person name="Zheng W."/>
            <person name="Yu S."/>
            <person name="Huang Y."/>
        </authorList>
    </citation>
    <scope>NUCLEOTIDE SEQUENCE</scope>
    <source>
        <strain evidence="6">GN22-4</strain>
    </source>
</reference>
<keyword evidence="1" id="KW-0805">Transcription regulation</keyword>
<evidence type="ECO:0000259" key="5">
    <source>
        <dbReference type="PROSITE" id="PS50943"/>
    </source>
</evidence>
<sequence length="344" mass="38535">MNGKITIRDVAKHAGVSPAAVSYVLNGINKVSDETKQRILKAVKELEYEPNLTAVSLSKRKSNVIAVMFPLVNDSLVTMFKDNHYQSEMISGIEYVLRKNGYDLLISGVQSPSECMKWIRKRNVDGLLFLGVFPNRLYEEMKALSKPIVLVDTYDKYERYFNHITMNDEEGGYQATKHLIDLGHSAIGFIAHRMTNSPIDYKRFIGYEKALKAAGIKPCKSHVFEALDSSFENGYRMGKELLSRPHSMSAFFASSDTLALGIMKALQEEGKRIPEDYSIVGFDDLTFSSYATPSLTTVRQDVFNKGSVAATAIIQAIENDTTALQHIRLSTELIHRESTAKKKG</sequence>
<evidence type="ECO:0000256" key="1">
    <source>
        <dbReference type="ARBA" id="ARBA00023015"/>
    </source>
</evidence>
<keyword evidence="3" id="KW-0804">Transcription</keyword>
<evidence type="ECO:0000313" key="7">
    <source>
        <dbReference type="EMBL" id="MDW8516696.1"/>
    </source>
</evidence>
<feature type="domain" description="HTH cro/C1-type" evidence="5">
    <location>
        <begin position="4"/>
        <end position="42"/>
    </location>
</feature>
<dbReference type="CDD" id="cd06267">
    <property type="entry name" value="PBP1_LacI_sugar_binding-like"/>
    <property type="match status" value="1"/>
</dbReference>
<evidence type="ECO:0000259" key="4">
    <source>
        <dbReference type="PROSITE" id="PS50932"/>
    </source>
</evidence>
<dbReference type="PROSITE" id="PS50932">
    <property type="entry name" value="HTH_LACI_2"/>
    <property type="match status" value="1"/>
</dbReference>
<dbReference type="EMBL" id="JAEMWV010000003">
    <property type="protein sequence ID" value="MBN8251528.1"/>
    <property type="molecule type" value="Genomic_DNA"/>
</dbReference>
<feature type="domain" description="HTH lacI-type" evidence="4">
    <location>
        <begin position="5"/>
        <end position="59"/>
    </location>
</feature>
<reference evidence="9" key="2">
    <citation type="submission" date="2023-07" db="EMBL/GenBank/DDBJ databases">
        <title>Draft genomic sequences of Priestia flexa CCM isolated from the soil of an abandoned mine contaminated by free cyanide in the high Andean zone of Tacna, Peru.</title>
        <authorList>
            <person name="Caceda Quiroz C.J."/>
            <person name="Maraza Chooque G.J."/>
            <person name="Fora Quispe G.L."/>
            <person name="Carpio Mamani M."/>
        </authorList>
    </citation>
    <scope>NUCLEOTIDE SEQUENCE [LARGE SCALE GENOMIC DNA]</scope>
    <source>
        <strain evidence="9">CCM</strain>
    </source>
</reference>
<dbReference type="EMBL" id="JAWUZT010000030">
    <property type="protein sequence ID" value="MDW8516696.1"/>
    <property type="molecule type" value="Genomic_DNA"/>
</dbReference>
<keyword evidence="9" id="KW-1185">Reference proteome</keyword>
<dbReference type="KEGG" id="bfx:BC359_12630"/>
<dbReference type="SMART" id="SM00354">
    <property type="entry name" value="HTH_LACI"/>
    <property type="match status" value="1"/>
</dbReference>
<dbReference type="PANTHER" id="PTHR30146">
    <property type="entry name" value="LACI-RELATED TRANSCRIPTIONAL REPRESSOR"/>
    <property type="match status" value="1"/>
</dbReference>
<dbReference type="PANTHER" id="PTHR30146:SF24">
    <property type="entry name" value="XYLOSE OPERON REGULATORY PROTEIN"/>
    <property type="match status" value="1"/>
</dbReference>
<evidence type="ECO:0000256" key="3">
    <source>
        <dbReference type="ARBA" id="ARBA00023163"/>
    </source>
</evidence>
<dbReference type="SUPFAM" id="SSF47413">
    <property type="entry name" value="lambda repressor-like DNA-binding domains"/>
    <property type="match status" value="1"/>
</dbReference>
<proteinExistence type="predicted"/>
<name>A0A1N6WT87_9BACI</name>
<dbReference type="InterPro" id="IPR000843">
    <property type="entry name" value="HTH_LacI"/>
</dbReference>
<keyword evidence="2 6" id="KW-0238">DNA-binding</keyword>
<dbReference type="InterPro" id="IPR001387">
    <property type="entry name" value="Cro/C1-type_HTH"/>
</dbReference>
<dbReference type="GO" id="GO:0003700">
    <property type="term" value="F:DNA-binding transcription factor activity"/>
    <property type="evidence" value="ECO:0007669"/>
    <property type="project" value="TreeGrafter"/>
</dbReference>
<protein>
    <submittedName>
        <fullName evidence="6">LacI family DNA-binding transcriptional regulator</fullName>
    </submittedName>
</protein>
<dbReference type="Pfam" id="PF13377">
    <property type="entry name" value="Peripla_BP_3"/>
    <property type="match status" value="1"/>
</dbReference>
<dbReference type="AlphaFoldDB" id="A0A1N6WT87"/>
<dbReference type="PROSITE" id="PS50943">
    <property type="entry name" value="HTH_CROC1"/>
    <property type="match status" value="1"/>
</dbReference>
<dbReference type="PROSITE" id="PS00356">
    <property type="entry name" value="HTH_LACI_1"/>
    <property type="match status" value="1"/>
</dbReference>
<evidence type="ECO:0000313" key="9">
    <source>
        <dbReference type="Proteomes" id="UP001284771"/>
    </source>
</evidence>
<dbReference type="InterPro" id="IPR028082">
    <property type="entry name" value="Peripla_BP_I"/>
</dbReference>
<dbReference type="GO" id="GO:0000976">
    <property type="term" value="F:transcription cis-regulatory region binding"/>
    <property type="evidence" value="ECO:0007669"/>
    <property type="project" value="TreeGrafter"/>
</dbReference>
<accession>A0A1N6WT87</accession>
<reference evidence="7" key="3">
    <citation type="submission" date="2024-05" db="EMBL/GenBank/DDBJ databases">
        <title>Draft genomic sequences of Priestia flexa CCM isolated from the soil of an abandoned mine contaminated by free cyanide in the high Andean zone of Tacna, Peru.</title>
        <authorList>
            <person name="Caceda Quiroz C.J."/>
            <person name="Maraza Chooque G.J."/>
            <person name="Fora Quispe G.L."/>
            <person name="Carpio Mamani M."/>
        </authorList>
    </citation>
    <scope>NUCLEOTIDE SEQUENCE</scope>
    <source>
        <strain evidence="7">CCM</strain>
    </source>
</reference>
<dbReference type="CDD" id="cd01392">
    <property type="entry name" value="HTH_LacI"/>
    <property type="match status" value="1"/>
</dbReference>
<dbReference type="SUPFAM" id="SSF53822">
    <property type="entry name" value="Periplasmic binding protein-like I"/>
    <property type="match status" value="1"/>
</dbReference>
<dbReference type="InterPro" id="IPR010982">
    <property type="entry name" value="Lambda_DNA-bd_dom_sf"/>
</dbReference>
<organism evidence="6 8">
    <name type="scientific">Priestia flexa</name>
    <dbReference type="NCBI Taxonomy" id="86664"/>
    <lineage>
        <taxon>Bacteria</taxon>
        <taxon>Bacillati</taxon>
        <taxon>Bacillota</taxon>
        <taxon>Bacilli</taxon>
        <taxon>Bacillales</taxon>
        <taxon>Bacillaceae</taxon>
        <taxon>Priestia</taxon>
    </lineage>
</organism>
<accession>A0A4P8X992</accession>
<dbReference type="Gene3D" id="1.10.260.40">
    <property type="entry name" value="lambda repressor-like DNA-binding domains"/>
    <property type="match status" value="1"/>
</dbReference>
<dbReference type="Gene3D" id="3.40.50.2300">
    <property type="match status" value="2"/>
</dbReference>
<dbReference type="InterPro" id="IPR046335">
    <property type="entry name" value="LacI/GalR-like_sensor"/>
</dbReference>
<dbReference type="Pfam" id="PF00356">
    <property type="entry name" value="LacI"/>
    <property type="match status" value="1"/>
</dbReference>